<protein>
    <submittedName>
        <fullName evidence="8">Starch-binding associating with outer membrane</fullName>
    </submittedName>
</protein>
<evidence type="ECO:0000259" key="7">
    <source>
        <dbReference type="Pfam" id="PF14322"/>
    </source>
</evidence>
<dbReference type="Proteomes" id="UP000184406">
    <property type="component" value="Unassembled WGS sequence"/>
</dbReference>
<evidence type="ECO:0000259" key="6">
    <source>
        <dbReference type="Pfam" id="PF07980"/>
    </source>
</evidence>
<dbReference type="Gene3D" id="1.25.40.390">
    <property type="match status" value="1"/>
</dbReference>
<feature type="domain" description="RagB/SusD" evidence="6">
    <location>
        <begin position="316"/>
        <end position="581"/>
    </location>
</feature>
<dbReference type="PROSITE" id="PS51257">
    <property type="entry name" value="PROKAR_LIPOPROTEIN"/>
    <property type="match status" value="1"/>
</dbReference>
<dbReference type="SUPFAM" id="SSF48452">
    <property type="entry name" value="TPR-like"/>
    <property type="match status" value="1"/>
</dbReference>
<evidence type="ECO:0000256" key="2">
    <source>
        <dbReference type="ARBA" id="ARBA00006275"/>
    </source>
</evidence>
<evidence type="ECO:0000313" key="8">
    <source>
        <dbReference type="EMBL" id="SHF84507.1"/>
    </source>
</evidence>
<feature type="domain" description="SusD-like N-terminal" evidence="7">
    <location>
        <begin position="117"/>
        <end position="240"/>
    </location>
</feature>
<keyword evidence="5" id="KW-0998">Cell outer membrane</keyword>
<keyword evidence="9" id="KW-1185">Reference proteome</keyword>
<dbReference type="EMBL" id="FQUX01000008">
    <property type="protein sequence ID" value="SHF84507.1"/>
    <property type="molecule type" value="Genomic_DNA"/>
</dbReference>
<dbReference type="Pfam" id="PF14322">
    <property type="entry name" value="SusD-like_3"/>
    <property type="match status" value="1"/>
</dbReference>
<organism evidence="8 9">
    <name type="scientific">Arenibacter palladensis</name>
    <dbReference type="NCBI Taxonomy" id="237373"/>
    <lineage>
        <taxon>Bacteria</taxon>
        <taxon>Pseudomonadati</taxon>
        <taxon>Bacteroidota</taxon>
        <taxon>Flavobacteriia</taxon>
        <taxon>Flavobacteriales</taxon>
        <taxon>Flavobacteriaceae</taxon>
        <taxon>Arenibacter</taxon>
    </lineage>
</organism>
<dbReference type="Pfam" id="PF07980">
    <property type="entry name" value="SusD_RagB"/>
    <property type="match status" value="1"/>
</dbReference>
<sequence length="581" mass="65947">MEINRKKIIKKYKDMKNLKLAYIWAILVLVVGVGCEDVLDTEASDAFAEDLIYSDPDQVERLVYPVYNSTESWGLNKFQWWSRRFNIEVGSFEARFNFNDLDQLRLRAGWTPSNVGVLGEKWSNYWSYIRSANEFLDKIDASEAMQTDPDRVNLLKAEMKFLRANIYTKLIKYYGGVPILENALGLDDNFDLVRNSYEECVDFIVRELDEAAAILPESRPASEFGRATKLSALAVKSRTLLYAASILHDPSTAPNGPLYDYSKSTKWQDAADAAKAIIDIVGARDLIPVADATEYHNLFLSPNQDILFARAFSSAYYDFGTDANSLWNQTQAPSGYGGWALSSPTHNFALLYNMADGTSTSEGGYDPANPNENRELRYYADLNYNGAQFRGRDIQYYLSEDVDAQPHGLDSPQGLGNTGHSSKTGYNIRKFQDESVGLTDVSPNRPYILYRLAEVYLNYAEAQYHLGQEDIARQFVSKVSTRALQPAITSSGAELLEDIKRERRVELAFEGHNFFDERRWMNEDHLGFDVKGLKWTMAADGTVSNQEYTVVNRPWFERQYYLPIPASEVEKAPSMVQNDGY</sequence>
<name>A0A1M5EZF8_9FLAO</name>
<dbReference type="AlphaFoldDB" id="A0A1M5EZF8"/>
<dbReference type="InterPro" id="IPR033985">
    <property type="entry name" value="SusD-like_N"/>
</dbReference>
<comment type="subcellular location">
    <subcellularLocation>
        <location evidence="1">Cell outer membrane</location>
    </subcellularLocation>
</comment>
<keyword evidence="3" id="KW-0732">Signal</keyword>
<evidence type="ECO:0000256" key="4">
    <source>
        <dbReference type="ARBA" id="ARBA00023136"/>
    </source>
</evidence>
<gene>
    <name evidence="8" type="ORF">SAMN03080594_10874</name>
</gene>
<keyword evidence="4" id="KW-0472">Membrane</keyword>
<evidence type="ECO:0000256" key="3">
    <source>
        <dbReference type="ARBA" id="ARBA00022729"/>
    </source>
</evidence>
<proteinExistence type="inferred from homology"/>
<evidence type="ECO:0000313" key="9">
    <source>
        <dbReference type="Proteomes" id="UP000184406"/>
    </source>
</evidence>
<dbReference type="InterPro" id="IPR012944">
    <property type="entry name" value="SusD_RagB_dom"/>
</dbReference>
<evidence type="ECO:0000256" key="1">
    <source>
        <dbReference type="ARBA" id="ARBA00004442"/>
    </source>
</evidence>
<comment type="similarity">
    <text evidence="2">Belongs to the SusD family.</text>
</comment>
<dbReference type="GO" id="GO:0009279">
    <property type="term" value="C:cell outer membrane"/>
    <property type="evidence" value="ECO:0007669"/>
    <property type="project" value="UniProtKB-SubCell"/>
</dbReference>
<dbReference type="InterPro" id="IPR011990">
    <property type="entry name" value="TPR-like_helical_dom_sf"/>
</dbReference>
<accession>A0A1M5EZF8</accession>
<reference evidence="9" key="1">
    <citation type="submission" date="2016-11" db="EMBL/GenBank/DDBJ databases">
        <authorList>
            <person name="Varghese N."/>
            <person name="Submissions S."/>
        </authorList>
    </citation>
    <scope>NUCLEOTIDE SEQUENCE [LARGE SCALE GENOMIC DNA]</scope>
    <source>
        <strain evidence="9">DSM 17539</strain>
    </source>
</reference>
<evidence type="ECO:0000256" key="5">
    <source>
        <dbReference type="ARBA" id="ARBA00023237"/>
    </source>
</evidence>